<dbReference type="Proteomes" id="UP000007397">
    <property type="component" value="Chromosome"/>
</dbReference>
<name>I0JLH9_HALH3</name>
<dbReference type="eggNOG" id="ENOG5033ASA">
    <property type="taxonomic scope" value="Bacteria"/>
</dbReference>
<reference evidence="1 2" key="1">
    <citation type="journal article" date="2013" name="Environ. Microbiol.">
        <title>Chloride and organic osmolytes: a hybrid strategy to cope with elevated salinities by the moderately halophilic, chloride-dependent bacterium Halobacillus halophilus.</title>
        <authorList>
            <person name="Saum S.H."/>
            <person name="Pfeiffer F."/>
            <person name="Palm P."/>
            <person name="Rampp M."/>
            <person name="Schuster S.C."/>
            <person name="Muller V."/>
            <person name="Oesterhelt D."/>
        </authorList>
    </citation>
    <scope>NUCLEOTIDE SEQUENCE [LARGE SCALE GENOMIC DNA]</scope>
    <source>
        <strain evidence="2">ATCC 35676 / DSM 2266 / JCM 20832 / KCTC 3685 / LMG 17431 / NBRC 102448 / NCIMB 2269</strain>
    </source>
</reference>
<keyword evidence="2" id="KW-1185">Reference proteome</keyword>
<gene>
    <name evidence="1" type="ordered locus">HBHAL_2649</name>
</gene>
<dbReference type="PATRIC" id="fig|866895.3.peg.1667"/>
<dbReference type="KEGG" id="hhd:HBHAL_2649"/>
<dbReference type="EMBL" id="HE717023">
    <property type="protein sequence ID" value="CCG44999.1"/>
    <property type="molecule type" value="Genomic_DNA"/>
</dbReference>
<organism evidence="1 2">
    <name type="scientific">Halobacillus halophilus (strain ATCC 35676 / DSM 2266 / JCM 20832 / KCTC 3685 / LMG 17431 / NBRC 102448 / NCIMB 2269)</name>
    <name type="common">Sporosarcina halophila</name>
    <dbReference type="NCBI Taxonomy" id="866895"/>
    <lineage>
        <taxon>Bacteria</taxon>
        <taxon>Bacillati</taxon>
        <taxon>Bacillota</taxon>
        <taxon>Bacilli</taxon>
        <taxon>Bacillales</taxon>
        <taxon>Bacillaceae</taxon>
        <taxon>Halobacillus</taxon>
    </lineage>
</organism>
<evidence type="ECO:0000313" key="2">
    <source>
        <dbReference type="Proteomes" id="UP000007397"/>
    </source>
</evidence>
<accession>I0JLH9</accession>
<evidence type="ECO:0000313" key="1">
    <source>
        <dbReference type="EMBL" id="CCG44999.1"/>
    </source>
</evidence>
<dbReference type="STRING" id="866895.HBHAL_2649"/>
<dbReference type="HOGENOM" id="CLU_194320_1_0_9"/>
<protein>
    <submittedName>
        <fullName evidence="1">Uncharacterized protein</fullName>
    </submittedName>
</protein>
<proteinExistence type="predicted"/>
<sequence>MMSTYQEFEIEREKIDFLLEKGYTIKGVTENLSGAFVEFEYKGNDPEKSKKERLHILHPDSRKYFSTILVQQQRQKQVQ</sequence>
<dbReference type="AlphaFoldDB" id="I0JLH9"/>